<proteinExistence type="predicted"/>
<protein>
    <submittedName>
        <fullName evidence="2">Uncharacterized protein</fullName>
    </submittedName>
</protein>
<reference evidence="2 3" key="1">
    <citation type="submission" date="2012-04" db="EMBL/GenBank/DDBJ databases">
        <authorList>
            <person name="Harkins D.M."/>
            <person name="Madupu R."/>
            <person name="Durkin A.S."/>
            <person name="Torralba M."/>
            <person name="Methe B."/>
            <person name="Sutton G.G."/>
            <person name="Nelson K.E."/>
        </authorList>
    </citation>
    <scope>NUCLEOTIDE SEQUENCE [LARGE SCALE GENOMIC DNA]</scope>
    <source>
        <strain evidence="2 3">VK64</strain>
    </source>
</reference>
<sequence>MAGLSVVLVGWGVCVIGLSDFQTTFGLYLLFLYVKHEHIVD</sequence>
<keyword evidence="1" id="KW-1133">Transmembrane helix</keyword>
<evidence type="ECO:0000313" key="3">
    <source>
        <dbReference type="Proteomes" id="UP000004473"/>
    </source>
</evidence>
<name>I2NRQ2_NEISI</name>
<evidence type="ECO:0000313" key="2">
    <source>
        <dbReference type="EMBL" id="EIG28513.1"/>
    </source>
</evidence>
<accession>I2NRQ2</accession>
<comment type="caution">
    <text evidence="2">The sequence shown here is derived from an EMBL/GenBank/DDBJ whole genome shotgun (WGS) entry which is preliminary data.</text>
</comment>
<dbReference type="EMBL" id="AJMT01000107">
    <property type="protein sequence ID" value="EIG28513.1"/>
    <property type="molecule type" value="Genomic_DNA"/>
</dbReference>
<keyword evidence="1" id="KW-0812">Transmembrane</keyword>
<keyword evidence="1" id="KW-0472">Membrane</keyword>
<dbReference type="Proteomes" id="UP000004473">
    <property type="component" value="Unassembled WGS sequence"/>
</dbReference>
<feature type="transmembrane region" description="Helical" evidence="1">
    <location>
        <begin position="6"/>
        <end position="34"/>
    </location>
</feature>
<gene>
    <name evidence="2" type="ORF">HMPREF1051_0262</name>
</gene>
<organism evidence="2 3">
    <name type="scientific">Neisseria sicca VK64</name>
    <dbReference type="NCBI Taxonomy" id="1095748"/>
    <lineage>
        <taxon>Bacteria</taxon>
        <taxon>Pseudomonadati</taxon>
        <taxon>Pseudomonadota</taxon>
        <taxon>Betaproteobacteria</taxon>
        <taxon>Neisseriales</taxon>
        <taxon>Neisseriaceae</taxon>
        <taxon>Neisseria</taxon>
    </lineage>
</organism>
<evidence type="ECO:0000256" key="1">
    <source>
        <dbReference type="SAM" id="Phobius"/>
    </source>
</evidence>
<dbReference type="PATRIC" id="fig|1095748.3.peg.1433"/>
<dbReference type="AlphaFoldDB" id="I2NRQ2"/>